<sequence>MNPTNRWKIPKRFTPIVFSFYMAAIMAFLMTAVILGVNTGLGHDYLLRVLRAYALAAPIGFACVLLTRPLVMRLVQWTVSA</sequence>
<dbReference type="AlphaFoldDB" id="A0A847S1U5"/>
<dbReference type="EMBL" id="JABAIM010000001">
    <property type="protein sequence ID" value="NLR73713.1"/>
    <property type="molecule type" value="Genomic_DNA"/>
</dbReference>
<keyword evidence="1" id="KW-0472">Membrane</keyword>
<dbReference type="RefSeq" id="WP_168875374.1">
    <property type="nucleotide sequence ID" value="NZ_JABAIM010000001.1"/>
</dbReference>
<name>A0A847S1U5_9NEIS</name>
<gene>
    <name evidence="2" type="ORF">HF682_00870</name>
</gene>
<feature type="transmembrane region" description="Helical" evidence="1">
    <location>
        <begin position="49"/>
        <end position="67"/>
    </location>
</feature>
<evidence type="ECO:0000313" key="3">
    <source>
        <dbReference type="Proteomes" id="UP000587991"/>
    </source>
</evidence>
<keyword evidence="3" id="KW-1185">Reference proteome</keyword>
<keyword evidence="1" id="KW-0812">Transmembrane</keyword>
<dbReference type="InterPro" id="IPR021529">
    <property type="entry name" value="DUF2798"/>
</dbReference>
<accession>A0A847S1U5</accession>
<dbReference type="Proteomes" id="UP000587991">
    <property type="component" value="Unassembled WGS sequence"/>
</dbReference>
<organism evidence="2 3">
    <name type="scientific">Leeia aquatica</name>
    <dbReference type="NCBI Taxonomy" id="2725557"/>
    <lineage>
        <taxon>Bacteria</taxon>
        <taxon>Pseudomonadati</taxon>
        <taxon>Pseudomonadota</taxon>
        <taxon>Betaproteobacteria</taxon>
        <taxon>Neisseriales</taxon>
        <taxon>Leeiaceae</taxon>
        <taxon>Leeia</taxon>
    </lineage>
</organism>
<evidence type="ECO:0000313" key="2">
    <source>
        <dbReference type="EMBL" id="NLR73713.1"/>
    </source>
</evidence>
<dbReference type="Pfam" id="PF11391">
    <property type="entry name" value="DUF2798"/>
    <property type="match status" value="1"/>
</dbReference>
<evidence type="ECO:0000256" key="1">
    <source>
        <dbReference type="SAM" id="Phobius"/>
    </source>
</evidence>
<feature type="transmembrane region" description="Helical" evidence="1">
    <location>
        <begin position="12"/>
        <end position="37"/>
    </location>
</feature>
<reference evidence="2 3" key="1">
    <citation type="submission" date="2020-04" db="EMBL/GenBank/DDBJ databases">
        <title>Draft genome of Leeia sp. IMCC25680.</title>
        <authorList>
            <person name="Song J."/>
            <person name="Cho J.-C."/>
        </authorList>
    </citation>
    <scope>NUCLEOTIDE SEQUENCE [LARGE SCALE GENOMIC DNA]</scope>
    <source>
        <strain evidence="2 3">IMCC25680</strain>
    </source>
</reference>
<comment type="caution">
    <text evidence="2">The sequence shown here is derived from an EMBL/GenBank/DDBJ whole genome shotgun (WGS) entry which is preliminary data.</text>
</comment>
<keyword evidence="1" id="KW-1133">Transmembrane helix</keyword>
<protein>
    <submittedName>
        <fullName evidence="2">DUF2798 domain-containing protein</fullName>
    </submittedName>
</protein>
<proteinExistence type="predicted"/>